<dbReference type="OrthoDB" id="2301034at2"/>
<dbReference type="Proteomes" id="UP000198948">
    <property type="component" value="Unassembled WGS sequence"/>
</dbReference>
<dbReference type="AlphaFoldDB" id="A0A1H9RW03"/>
<evidence type="ECO:0000313" key="2">
    <source>
        <dbReference type="Proteomes" id="UP000198948"/>
    </source>
</evidence>
<dbReference type="STRING" id="142588.SAMN04488559_105105"/>
<name>A0A1H9RW03_9LACT</name>
<dbReference type="RefSeq" id="WP_092651215.1">
    <property type="nucleotide sequence ID" value="NZ_FOHA01000005.1"/>
</dbReference>
<dbReference type="EMBL" id="FOHA01000005">
    <property type="protein sequence ID" value="SER76605.1"/>
    <property type="molecule type" value="Genomic_DNA"/>
</dbReference>
<protein>
    <submittedName>
        <fullName evidence="1">Uncharacterized protein</fullName>
    </submittedName>
</protein>
<organism evidence="1 2">
    <name type="scientific">Isobaculum melis</name>
    <dbReference type="NCBI Taxonomy" id="142588"/>
    <lineage>
        <taxon>Bacteria</taxon>
        <taxon>Bacillati</taxon>
        <taxon>Bacillota</taxon>
        <taxon>Bacilli</taxon>
        <taxon>Lactobacillales</taxon>
        <taxon>Carnobacteriaceae</taxon>
        <taxon>Isobaculum</taxon>
    </lineage>
</organism>
<keyword evidence="2" id="KW-1185">Reference proteome</keyword>
<gene>
    <name evidence="1" type="ORF">SAMN04488559_105105</name>
</gene>
<accession>A0A1H9RW03</accession>
<sequence>MAKEVSGLKLYFRNDETWHIEKKYIGDLWIKHITTSIGRIGDSDIQEIHPCESLRVQIHPEADSVKSIDINTGGLEMGMFDRVNKYPDIEKMDILYTTNEADRIYFPYLPKDEDGIYNKFQSSVISEDNYLYLTIDPNKSVHDIYDADFIQNKGSVYFTTID</sequence>
<reference evidence="1 2" key="1">
    <citation type="submission" date="2016-10" db="EMBL/GenBank/DDBJ databases">
        <authorList>
            <person name="de Groot N.N."/>
        </authorList>
    </citation>
    <scope>NUCLEOTIDE SEQUENCE [LARGE SCALE GENOMIC DNA]</scope>
    <source>
        <strain evidence="1 2">DSM 13760</strain>
    </source>
</reference>
<evidence type="ECO:0000313" key="1">
    <source>
        <dbReference type="EMBL" id="SER76605.1"/>
    </source>
</evidence>
<proteinExistence type="predicted"/>